<dbReference type="GO" id="GO:0003700">
    <property type="term" value="F:DNA-binding transcription factor activity"/>
    <property type="evidence" value="ECO:0007669"/>
    <property type="project" value="InterPro"/>
</dbReference>
<dbReference type="EMBL" id="UGSJ01000001">
    <property type="protein sequence ID" value="SUA88908.1"/>
    <property type="molecule type" value="Genomic_DNA"/>
</dbReference>
<sequence>MVDRADKADRSNRSDQINRNNKGEKRLQPAPADHPNQAAPADRASFVDSTDPDRVADWLLAGLELKSTLFHVGEYCGLYQASTAGHQRASFHVVLGGGCYLHVGADAGQPARTFRLGAGDAVFLLSDIAHCLSPDAEPPADLTARIGKMGPLPAASASPDADTDTNAVSLACGFFEFRTDLDALVLGMLPNPIVARRDSGRLDGMTQIFALIQAEARRPGDTPSPLLARLTDLLFYYALREAVHAEDVAPGMWRLMRRDAFGRLAAAIIESPGERWTTDAMAAFVHMSRARFCKQFAEVGGQPPAQFVTLVRMKTAAALLRAGIAVPEAAEQVGYQSESAFAQAFKRVTGIQPGAWRRQNQAADGRSAAHALRSSGAVAGGAAQPYPLH</sequence>
<evidence type="ECO:0000256" key="1">
    <source>
        <dbReference type="ARBA" id="ARBA00023015"/>
    </source>
</evidence>
<evidence type="ECO:0000259" key="5">
    <source>
        <dbReference type="PROSITE" id="PS01124"/>
    </source>
</evidence>
<gene>
    <name evidence="6" type="primary">btr_1</name>
    <name evidence="6" type="ORF">NCTC13159_00360</name>
</gene>
<dbReference type="PROSITE" id="PS01124">
    <property type="entry name" value="HTH_ARAC_FAMILY_2"/>
    <property type="match status" value="1"/>
</dbReference>
<dbReference type="Gene3D" id="1.10.10.60">
    <property type="entry name" value="Homeodomain-like"/>
    <property type="match status" value="1"/>
</dbReference>
<dbReference type="InterPro" id="IPR009057">
    <property type="entry name" value="Homeodomain-like_sf"/>
</dbReference>
<dbReference type="AlphaFoldDB" id="A0AAJ4Z8T5"/>
<dbReference type="Pfam" id="PF12852">
    <property type="entry name" value="Cupin_6"/>
    <property type="match status" value="1"/>
</dbReference>
<feature type="domain" description="HTH araC/xylS-type" evidence="5">
    <location>
        <begin position="262"/>
        <end position="359"/>
    </location>
</feature>
<reference evidence="6 7" key="1">
    <citation type="submission" date="2018-06" db="EMBL/GenBank/DDBJ databases">
        <authorList>
            <consortium name="Pathogen Informatics"/>
            <person name="Doyle S."/>
        </authorList>
    </citation>
    <scope>NUCLEOTIDE SEQUENCE [LARGE SCALE GENOMIC DNA]</scope>
    <source>
        <strain evidence="6 7">NCTC13159</strain>
    </source>
</reference>
<evidence type="ECO:0000313" key="6">
    <source>
        <dbReference type="EMBL" id="SUA88908.1"/>
    </source>
</evidence>
<evidence type="ECO:0000313" key="7">
    <source>
        <dbReference type="Proteomes" id="UP000254589"/>
    </source>
</evidence>
<comment type="caution">
    <text evidence="6">The sequence shown here is derived from an EMBL/GenBank/DDBJ whole genome shotgun (WGS) entry which is preliminary data.</text>
</comment>
<proteinExistence type="predicted"/>
<dbReference type="SMART" id="SM00342">
    <property type="entry name" value="HTH_ARAC"/>
    <property type="match status" value="1"/>
</dbReference>
<dbReference type="PANTHER" id="PTHR11019:SF159">
    <property type="entry name" value="TRANSCRIPTIONAL REGULATOR-RELATED"/>
    <property type="match status" value="1"/>
</dbReference>
<dbReference type="InterPro" id="IPR032783">
    <property type="entry name" value="AraC_lig"/>
</dbReference>
<feature type="region of interest" description="Disordered" evidence="4">
    <location>
        <begin position="1"/>
        <end position="48"/>
    </location>
</feature>
<dbReference type="SUPFAM" id="SSF46689">
    <property type="entry name" value="Homeodomain-like"/>
    <property type="match status" value="1"/>
</dbReference>
<accession>A0AAJ4Z8T5</accession>
<dbReference type="PANTHER" id="PTHR11019">
    <property type="entry name" value="HTH-TYPE TRANSCRIPTIONAL REGULATOR NIMR"/>
    <property type="match status" value="1"/>
</dbReference>
<name>A0AAJ4Z8T5_PANPU</name>
<evidence type="ECO:0000256" key="4">
    <source>
        <dbReference type="SAM" id="MobiDB-lite"/>
    </source>
</evidence>
<feature type="compositionally biased region" description="Basic and acidic residues" evidence="4">
    <location>
        <begin position="1"/>
        <end position="13"/>
    </location>
</feature>
<evidence type="ECO:0000256" key="2">
    <source>
        <dbReference type="ARBA" id="ARBA00023125"/>
    </source>
</evidence>
<dbReference type="Pfam" id="PF12833">
    <property type="entry name" value="HTH_18"/>
    <property type="match status" value="1"/>
</dbReference>
<evidence type="ECO:0000256" key="3">
    <source>
        <dbReference type="ARBA" id="ARBA00023163"/>
    </source>
</evidence>
<keyword evidence="2" id="KW-0238">DNA-binding</keyword>
<dbReference type="GO" id="GO:0043565">
    <property type="term" value="F:sequence-specific DNA binding"/>
    <property type="evidence" value="ECO:0007669"/>
    <property type="project" value="InterPro"/>
</dbReference>
<keyword evidence="1" id="KW-0805">Transcription regulation</keyword>
<dbReference type="Proteomes" id="UP000254589">
    <property type="component" value="Unassembled WGS sequence"/>
</dbReference>
<dbReference type="InterPro" id="IPR018060">
    <property type="entry name" value="HTH_AraC"/>
</dbReference>
<protein>
    <submittedName>
        <fullName evidence="6">Bacillibactin transport regulator</fullName>
    </submittedName>
</protein>
<keyword evidence="3" id="KW-0804">Transcription</keyword>
<organism evidence="6 7">
    <name type="scientific">Pandoraea pulmonicola</name>
    <dbReference type="NCBI Taxonomy" id="93221"/>
    <lineage>
        <taxon>Bacteria</taxon>
        <taxon>Pseudomonadati</taxon>
        <taxon>Pseudomonadota</taxon>
        <taxon>Betaproteobacteria</taxon>
        <taxon>Burkholderiales</taxon>
        <taxon>Burkholderiaceae</taxon>
        <taxon>Pandoraea</taxon>
    </lineage>
</organism>
<dbReference type="RefSeq" id="WP_084072839.1">
    <property type="nucleotide sequence ID" value="NZ_CP010310.2"/>
</dbReference>